<dbReference type="PANTHER" id="PTHR40661:SF3">
    <property type="entry name" value="FELS-1 PROPHAGE TRANSCRIPTIONAL REGULATOR"/>
    <property type="match status" value="1"/>
</dbReference>
<evidence type="ECO:0000259" key="4">
    <source>
        <dbReference type="PROSITE" id="PS50943"/>
    </source>
</evidence>
<evidence type="ECO:0000313" key="5">
    <source>
        <dbReference type="EMBL" id="EFA92489.1"/>
    </source>
</evidence>
<keyword evidence="2 5" id="KW-0238">DNA-binding</keyword>
<dbReference type="CDD" id="cd00093">
    <property type="entry name" value="HTH_XRE"/>
    <property type="match status" value="1"/>
</dbReference>
<dbReference type="SUPFAM" id="SSF47413">
    <property type="entry name" value="lambda repressor-like DNA-binding domains"/>
    <property type="match status" value="1"/>
</dbReference>
<dbReference type="AlphaFoldDB" id="D1W4N7"/>
<evidence type="ECO:0000256" key="2">
    <source>
        <dbReference type="ARBA" id="ARBA00023125"/>
    </source>
</evidence>
<keyword evidence="6" id="KW-1185">Reference proteome</keyword>
<proteinExistence type="predicted"/>
<keyword evidence="3" id="KW-0804">Transcription</keyword>
<gene>
    <name evidence="5" type="ORF">HMPREF0650_1236</name>
</gene>
<reference evidence="5 6" key="1">
    <citation type="submission" date="2009-12" db="EMBL/GenBank/DDBJ databases">
        <title>Genome Sequence of Prevotella buccalis ATCC 35310.</title>
        <authorList>
            <person name="Durkin A.S."/>
            <person name="Madupu R."/>
            <person name="Torralba M."/>
            <person name="Methe B."/>
            <person name="Sutton G."/>
            <person name="Strausberg R.L."/>
            <person name="Nelson K.E."/>
        </authorList>
    </citation>
    <scope>NUCLEOTIDE SEQUENCE [LARGE SCALE GENOMIC DNA]</scope>
    <source>
        <strain evidence="5 6">ATCC 35310</strain>
    </source>
</reference>
<dbReference type="EMBL" id="ADEG01000039">
    <property type="protein sequence ID" value="EFA92489.1"/>
    <property type="molecule type" value="Genomic_DNA"/>
</dbReference>
<feature type="domain" description="HTH cro/C1-type" evidence="4">
    <location>
        <begin position="9"/>
        <end position="64"/>
    </location>
</feature>
<dbReference type="PANTHER" id="PTHR40661">
    <property type="match status" value="1"/>
</dbReference>
<protein>
    <submittedName>
        <fullName evidence="5">DNA-binding helix-turn-helix protein</fullName>
    </submittedName>
</protein>
<dbReference type="Pfam" id="PF01381">
    <property type="entry name" value="HTH_3"/>
    <property type="match status" value="1"/>
</dbReference>
<dbReference type="eggNOG" id="COG1396">
    <property type="taxonomic scope" value="Bacteria"/>
</dbReference>
<sequence length="159" mass="18200">MTDKMKDRIKQLMNAQHMNQQTFAEALDISPASLSSIFNDRTKPTLNHIDAIKKKFPTINLDWLLYGNGPMFMDEYTGDIDNHTVSASSAESVLNFDDSPSTPSESNVVQPQLSFVEQRNQLQPVANNNTKYIDNNPRKIAEIRVFYDDQTWETFVPKK</sequence>
<name>D1W4N7_9BACT</name>
<evidence type="ECO:0000256" key="1">
    <source>
        <dbReference type="ARBA" id="ARBA00023015"/>
    </source>
</evidence>
<dbReference type="InterPro" id="IPR010982">
    <property type="entry name" value="Lambda_DNA-bd_dom_sf"/>
</dbReference>
<evidence type="ECO:0000256" key="3">
    <source>
        <dbReference type="ARBA" id="ARBA00023163"/>
    </source>
</evidence>
<organism evidence="5 6">
    <name type="scientific">Hoylesella buccalis ATCC 35310</name>
    <dbReference type="NCBI Taxonomy" id="679190"/>
    <lineage>
        <taxon>Bacteria</taxon>
        <taxon>Pseudomonadati</taxon>
        <taxon>Bacteroidota</taxon>
        <taxon>Bacteroidia</taxon>
        <taxon>Bacteroidales</taxon>
        <taxon>Prevotellaceae</taxon>
        <taxon>Hoylesella</taxon>
    </lineage>
</organism>
<dbReference type="SMART" id="SM00530">
    <property type="entry name" value="HTH_XRE"/>
    <property type="match status" value="1"/>
</dbReference>
<dbReference type="Gene3D" id="1.10.260.40">
    <property type="entry name" value="lambda repressor-like DNA-binding domains"/>
    <property type="match status" value="1"/>
</dbReference>
<dbReference type="STRING" id="679190.HMPREF0650_1236"/>
<accession>D1W4N7</accession>
<dbReference type="PROSITE" id="PS50943">
    <property type="entry name" value="HTH_CROC1"/>
    <property type="match status" value="1"/>
</dbReference>
<comment type="caution">
    <text evidence="5">The sequence shown here is derived from an EMBL/GenBank/DDBJ whole genome shotgun (WGS) entry which is preliminary data.</text>
</comment>
<dbReference type="InterPro" id="IPR001387">
    <property type="entry name" value="Cro/C1-type_HTH"/>
</dbReference>
<evidence type="ECO:0000313" key="6">
    <source>
        <dbReference type="Proteomes" id="UP000005283"/>
    </source>
</evidence>
<dbReference type="Proteomes" id="UP000005283">
    <property type="component" value="Unassembled WGS sequence"/>
</dbReference>
<dbReference type="GO" id="GO:0003677">
    <property type="term" value="F:DNA binding"/>
    <property type="evidence" value="ECO:0007669"/>
    <property type="project" value="UniProtKB-KW"/>
</dbReference>
<keyword evidence="1" id="KW-0805">Transcription regulation</keyword>